<name>A0A6C0HSL0_9ZZZZ</name>
<evidence type="ECO:0000313" key="1">
    <source>
        <dbReference type="EMBL" id="QHT83307.1"/>
    </source>
</evidence>
<proteinExistence type="predicted"/>
<accession>A0A6C0HSL0</accession>
<dbReference type="AlphaFoldDB" id="A0A6C0HSL0"/>
<organism evidence="1">
    <name type="scientific">viral metagenome</name>
    <dbReference type="NCBI Taxonomy" id="1070528"/>
    <lineage>
        <taxon>unclassified sequences</taxon>
        <taxon>metagenomes</taxon>
        <taxon>organismal metagenomes</taxon>
    </lineage>
</organism>
<protein>
    <submittedName>
        <fullName evidence="1">Uncharacterized protein</fullName>
    </submittedName>
</protein>
<reference evidence="1" key="1">
    <citation type="journal article" date="2020" name="Nature">
        <title>Giant virus diversity and host interactions through global metagenomics.</title>
        <authorList>
            <person name="Schulz F."/>
            <person name="Roux S."/>
            <person name="Paez-Espino D."/>
            <person name="Jungbluth S."/>
            <person name="Walsh D.A."/>
            <person name="Denef V.J."/>
            <person name="McMahon K.D."/>
            <person name="Konstantinidis K.T."/>
            <person name="Eloe-Fadrosh E.A."/>
            <person name="Kyrpides N.C."/>
            <person name="Woyke T."/>
        </authorList>
    </citation>
    <scope>NUCLEOTIDE SEQUENCE</scope>
    <source>
        <strain evidence="1">GVMAG-M-3300023184-167</strain>
    </source>
</reference>
<dbReference type="EMBL" id="MN740007">
    <property type="protein sequence ID" value="QHT83307.1"/>
    <property type="molecule type" value="Genomic_DNA"/>
</dbReference>
<sequence length="58" mass="6499">MDCDISIQIPPTTNISYKSKGVYGTALSNKENNATSQMKKIYEINIKPSKSDFLGKRM</sequence>